<evidence type="ECO:0000313" key="3">
    <source>
        <dbReference type="EMBL" id="EFV45628.2"/>
    </source>
</evidence>
<dbReference type="STRING" id="563192.HMPREF0179_00560"/>
<dbReference type="Proteomes" id="UP000006034">
    <property type="component" value="Unassembled WGS sequence"/>
</dbReference>
<dbReference type="InterPro" id="IPR052172">
    <property type="entry name" value="UxaA_altronate/galactarate_dh"/>
</dbReference>
<name>E5Y2Z9_BILW3</name>
<dbReference type="CDD" id="cd11613">
    <property type="entry name" value="SAF_AH_GD"/>
    <property type="match status" value="1"/>
</dbReference>
<dbReference type="Gene3D" id="2.30.130.110">
    <property type="match status" value="1"/>
</dbReference>
<dbReference type="GO" id="GO:0019698">
    <property type="term" value="P:D-galacturonate catabolic process"/>
    <property type="evidence" value="ECO:0007669"/>
    <property type="project" value="TreeGrafter"/>
</dbReference>
<evidence type="ECO:0000313" key="4">
    <source>
        <dbReference type="Proteomes" id="UP000006034"/>
    </source>
</evidence>
<evidence type="ECO:0000256" key="1">
    <source>
        <dbReference type="ARBA" id="ARBA00023239"/>
    </source>
</evidence>
<dbReference type="Pfam" id="PF08666">
    <property type="entry name" value="SAF"/>
    <property type="match status" value="1"/>
</dbReference>
<gene>
    <name evidence="3" type="ORF">HMPREF0179_00560</name>
</gene>
<dbReference type="PANTHER" id="PTHR30536">
    <property type="entry name" value="ALTRONATE/GALACTARATE DEHYDRATASE"/>
    <property type="match status" value="1"/>
</dbReference>
<feature type="domain" description="SAF" evidence="2">
    <location>
        <begin position="11"/>
        <end position="82"/>
    </location>
</feature>
<dbReference type="InterPro" id="IPR013974">
    <property type="entry name" value="SAF"/>
</dbReference>
<evidence type="ECO:0000259" key="2">
    <source>
        <dbReference type="SMART" id="SM00858"/>
    </source>
</evidence>
<comment type="caution">
    <text evidence="3">The sequence shown here is derived from an EMBL/GenBank/DDBJ whole genome shotgun (WGS) entry which is preliminary data.</text>
</comment>
<dbReference type="GO" id="GO:0016787">
    <property type="term" value="F:hydrolase activity"/>
    <property type="evidence" value="ECO:0007669"/>
    <property type="project" value="UniProtKB-KW"/>
</dbReference>
<dbReference type="eggNOG" id="COG2721">
    <property type="taxonomic scope" value="Bacteria"/>
</dbReference>
<keyword evidence="1" id="KW-0456">Lyase</keyword>
<reference evidence="3 4" key="1">
    <citation type="submission" date="2010-10" db="EMBL/GenBank/DDBJ databases">
        <authorList>
            <consortium name="The Broad Institute Genome Sequencing Platform"/>
            <person name="Ward D."/>
            <person name="Earl A."/>
            <person name="Feldgarden M."/>
            <person name="Young S.K."/>
            <person name="Gargeya S."/>
            <person name="Zeng Q."/>
            <person name="Alvarado L."/>
            <person name="Berlin A."/>
            <person name="Bochicchio J."/>
            <person name="Chapman S.B."/>
            <person name="Chen Z."/>
            <person name="Freedman E."/>
            <person name="Gellesch M."/>
            <person name="Goldberg J."/>
            <person name="Griggs A."/>
            <person name="Gujja S."/>
            <person name="Heilman E."/>
            <person name="Heiman D."/>
            <person name="Howarth C."/>
            <person name="Mehta T."/>
            <person name="Neiman D."/>
            <person name="Pearson M."/>
            <person name="Roberts A."/>
            <person name="Saif S."/>
            <person name="Shea T."/>
            <person name="Shenoy N."/>
            <person name="Sisk P."/>
            <person name="Stolte C."/>
            <person name="Sykes S."/>
            <person name="White J."/>
            <person name="Yandava C."/>
            <person name="Allen-Vercoe E."/>
            <person name="Sibley C."/>
            <person name="Ambrose C.E."/>
            <person name="Strauss J."/>
            <person name="Daigneault M."/>
            <person name="Haas B."/>
            <person name="Nusbaum C."/>
            <person name="Birren B."/>
        </authorList>
    </citation>
    <scope>NUCLEOTIDE SEQUENCE [LARGE SCALE GENOMIC DNA]</scope>
    <source>
        <strain evidence="3 4">3_1_6</strain>
    </source>
</reference>
<keyword evidence="3" id="KW-0378">Hydrolase</keyword>
<sequence length="102" mass="10759">MMKALRIEPADNVAVVAQDTRKGDVLRHAGGEVTALEDIGLGHKIAVEAVAQGGLVRKYGVPIGRASAPIAAGAFVHTHNLEDITEELCRQYVAAFRDGRGA</sequence>
<dbReference type="InterPro" id="IPR044144">
    <property type="entry name" value="SAF_UxaA/GarD"/>
</dbReference>
<dbReference type="HOGENOM" id="CLU_084161_3_1_7"/>
<dbReference type="EMBL" id="ADCP02000002">
    <property type="protein sequence ID" value="EFV45628.2"/>
    <property type="molecule type" value="Genomic_DNA"/>
</dbReference>
<organism evidence="3 4">
    <name type="scientific">Bilophila wadsworthia (strain 3_1_6)</name>
    <dbReference type="NCBI Taxonomy" id="563192"/>
    <lineage>
        <taxon>Bacteria</taxon>
        <taxon>Pseudomonadati</taxon>
        <taxon>Thermodesulfobacteriota</taxon>
        <taxon>Desulfovibrionia</taxon>
        <taxon>Desulfovibrionales</taxon>
        <taxon>Desulfovibrionaceae</taxon>
        <taxon>Bilophila</taxon>
    </lineage>
</organism>
<dbReference type="SMART" id="SM00858">
    <property type="entry name" value="SAF"/>
    <property type="match status" value="1"/>
</dbReference>
<dbReference type="PANTHER" id="PTHR30536:SF5">
    <property type="entry name" value="ALTRONATE DEHYDRATASE"/>
    <property type="match status" value="1"/>
</dbReference>
<dbReference type="AlphaFoldDB" id="E5Y2Z9"/>
<dbReference type="GeneID" id="78087252"/>
<accession>E5Y2Z9</accession>
<dbReference type="GO" id="GO:0016829">
    <property type="term" value="F:lyase activity"/>
    <property type="evidence" value="ECO:0007669"/>
    <property type="project" value="UniProtKB-KW"/>
</dbReference>
<dbReference type="OrthoDB" id="9804574at2"/>
<proteinExistence type="predicted"/>
<keyword evidence="4" id="KW-1185">Reference proteome</keyword>
<protein>
    <submittedName>
        <fullName evidence="3">Altronate hydrolase</fullName>
    </submittedName>
</protein>
<reference evidence="3 4" key="2">
    <citation type="submission" date="2013-04" db="EMBL/GenBank/DDBJ databases">
        <title>The Genome Sequence of Bilophila wadsworthia 3_1_6.</title>
        <authorList>
            <consortium name="The Broad Institute Genomics Platform"/>
            <person name="Earl A."/>
            <person name="Ward D."/>
            <person name="Feldgarden M."/>
            <person name="Gevers D."/>
            <person name="Sibley C."/>
            <person name="Strauss J."/>
            <person name="Allen-Vercoe E."/>
            <person name="Walker B."/>
            <person name="Young S."/>
            <person name="Zeng Q."/>
            <person name="Gargeya S."/>
            <person name="Fitzgerald M."/>
            <person name="Haas B."/>
            <person name="Abouelleil A."/>
            <person name="Allen A.W."/>
            <person name="Alvarado L."/>
            <person name="Arachchi H.M."/>
            <person name="Berlin A.M."/>
            <person name="Chapman S.B."/>
            <person name="Gainer-Dewar J."/>
            <person name="Goldberg J."/>
            <person name="Griggs A."/>
            <person name="Gujja S."/>
            <person name="Hansen M."/>
            <person name="Howarth C."/>
            <person name="Imamovic A."/>
            <person name="Ireland A."/>
            <person name="Larimer J."/>
            <person name="McCowan C."/>
            <person name="Murphy C."/>
            <person name="Pearson M."/>
            <person name="Poon T.W."/>
            <person name="Priest M."/>
            <person name="Roberts A."/>
            <person name="Saif S."/>
            <person name="Shea T."/>
            <person name="Sisk P."/>
            <person name="Sykes S."/>
            <person name="Wortman J."/>
            <person name="Nusbaum C."/>
            <person name="Birren B."/>
        </authorList>
    </citation>
    <scope>NUCLEOTIDE SEQUENCE [LARGE SCALE GENOMIC DNA]</scope>
    <source>
        <strain evidence="3 4">3_1_6</strain>
    </source>
</reference>
<dbReference type="RefSeq" id="WP_016360988.1">
    <property type="nucleotide sequence ID" value="NZ_KE150239.1"/>
</dbReference>